<organism evidence="2 3">
    <name type="scientific">Streblomastix strix</name>
    <dbReference type="NCBI Taxonomy" id="222440"/>
    <lineage>
        <taxon>Eukaryota</taxon>
        <taxon>Metamonada</taxon>
        <taxon>Preaxostyla</taxon>
        <taxon>Oxymonadida</taxon>
        <taxon>Streblomastigidae</taxon>
        <taxon>Streblomastix</taxon>
    </lineage>
</organism>
<reference evidence="2 3" key="1">
    <citation type="submission" date="2019-03" db="EMBL/GenBank/DDBJ databases">
        <title>Single cell metagenomics reveals metabolic interactions within the superorganism composed of flagellate Streblomastix strix and complex community of Bacteroidetes bacteria on its surface.</title>
        <authorList>
            <person name="Treitli S.C."/>
            <person name="Kolisko M."/>
            <person name="Husnik F."/>
            <person name="Keeling P."/>
            <person name="Hampl V."/>
        </authorList>
    </citation>
    <scope>NUCLEOTIDE SEQUENCE [LARGE SCALE GENOMIC DNA]</scope>
    <source>
        <strain evidence="2">ST1C</strain>
    </source>
</reference>
<feature type="region of interest" description="Disordered" evidence="1">
    <location>
        <begin position="133"/>
        <end position="165"/>
    </location>
</feature>
<dbReference type="EMBL" id="SNRW01005598">
    <property type="protein sequence ID" value="KAA6384751.1"/>
    <property type="molecule type" value="Genomic_DNA"/>
</dbReference>
<feature type="compositionally biased region" description="Acidic residues" evidence="1">
    <location>
        <begin position="147"/>
        <end position="161"/>
    </location>
</feature>
<dbReference type="OrthoDB" id="49113at2759"/>
<comment type="caution">
    <text evidence="2">The sequence shown here is derived from an EMBL/GenBank/DDBJ whole genome shotgun (WGS) entry which is preliminary data.</text>
</comment>
<proteinExistence type="predicted"/>
<evidence type="ECO:0000313" key="2">
    <source>
        <dbReference type="EMBL" id="KAA6384751.1"/>
    </source>
</evidence>
<feature type="non-terminal residue" evidence="2">
    <location>
        <position position="1"/>
    </location>
</feature>
<dbReference type="InterPro" id="IPR043136">
    <property type="entry name" value="B30.2/SPRY_sf"/>
</dbReference>
<gene>
    <name evidence="2" type="ORF">EZS28_019720</name>
</gene>
<sequence length="401" mass="45900">TPELPVEYTQKLRDLVYDMMIKDHTKRITLNQLIQVPEINNRIKKYAHEMTGTDSQLVKTYLDYILHGTIPNLAVKEHSSIISSSLNKQTVKIENNATIRKIHKTTISKIHKTTISKLYPPTVIVNLIPSDDINENMENNENKQDDDQQSEEEEQKEEEFESENKQCYKCKRENDESFQQEQKQQFGGDEQYSDVIEIISIDPNSVSFDIKFPAISLQIPGWPGMTLSQLIQMQNKRNYTITISPQIVAGDGVVQIQMKFEDHQKQNRGFRSIGVVDASFEIPEQYTPGYDEFSVGYSGSDGNVMHITQESIEQFIAGNEKYENGDVITLEANMNKDKYKRTLHFFVNGVQQPVSLVQLPESIKFIIQRQNQGTAATIISFQTLPLPSVLKNIAGAFRVDW</sequence>
<name>A0A5J4VQI1_9EUKA</name>
<accession>A0A5J4VQI1</accession>
<dbReference type="AlphaFoldDB" id="A0A5J4VQI1"/>
<dbReference type="Proteomes" id="UP000324800">
    <property type="component" value="Unassembled WGS sequence"/>
</dbReference>
<evidence type="ECO:0000256" key="1">
    <source>
        <dbReference type="SAM" id="MobiDB-lite"/>
    </source>
</evidence>
<evidence type="ECO:0000313" key="3">
    <source>
        <dbReference type="Proteomes" id="UP000324800"/>
    </source>
</evidence>
<dbReference type="Gene3D" id="2.60.120.920">
    <property type="match status" value="1"/>
</dbReference>
<protein>
    <submittedName>
        <fullName evidence="2">Uncharacterized protein</fullName>
    </submittedName>
</protein>